<dbReference type="PATRIC" id="fig|1610491.3.peg.618"/>
<dbReference type="Gene3D" id="3.40.50.1980">
    <property type="entry name" value="Nitrogenase molybdenum iron protein domain"/>
    <property type="match status" value="2"/>
</dbReference>
<keyword evidence="4" id="KW-1185">Reference proteome</keyword>
<evidence type="ECO:0000313" key="4">
    <source>
        <dbReference type="Proteomes" id="UP000050580"/>
    </source>
</evidence>
<accession>A0A0U1Q2E7</accession>
<dbReference type="InterPro" id="IPR002491">
    <property type="entry name" value="ABC_transptr_periplasmic_BD"/>
</dbReference>
<dbReference type="Pfam" id="PF01497">
    <property type="entry name" value="Peripla_BP_2"/>
    <property type="match status" value="1"/>
</dbReference>
<name>A0A0U1Q2E7_9BURK</name>
<feature type="domain" description="Fe/B12 periplasmic-binding" evidence="2">
    <location>
        <begin position="39"/>
        <end position="297"/>
    </location>
</feature>
<dbReference type="STRING" id="1610491.AAV94_02945"/>
<dbReference type="SUPFAM" id="SSF53807">
    <property type="entry name" value="Helical backbone' metal receptor"/>
    <property type="match status" value="1"/>
</dbReference>
<evidence type="ECO:0000256" key="1">
    <source>
        <dbReference type="ARBA" id="ARBA00022729"/>
    </source>
</evidence>
<evidence type="ECO:0000259" key="2">
    <source>
        <dbReference type="PROSITE" id="PS50983"/>
    </source>
</evidence>
<proteinExistence type="predicted"/>
<dbReference type="Proteomes" id="UP000050580">
    <property type="component" value="Unassembled WGS sequence"/>
</dbReference>
<gene>
    <name evidence="3" type="ORF">AAV94_02945</name>
</gene>
<dbReference type="PROSITE" id="PS50983">
    <property type="entry name" value="FE_B12_PBP"/>
    <property type="match status" value="1"/>
</dbReference>
<evidence type="ECO:0000313" key="3">
    <source>
        <dbReference type="EMBL" id="KKW68936.1"/>
    </source>
</evidence>
<keyword evidence="1" id="KW-0732">Signal</keyword>
<sequence>MLPVGPGQAHPAPDQGTVQAVTVVDDRGHTVLFAQPPQRIVSLLPALTESVCALGACDRLVGVDRYSRHPESVRTLPVLGGGLDPNIEAVLALRPDVVLAAVSTRAVPRLEALGLRVVALEPQTRADVQRVLQRLEAMLRGPASDMQLHGDLRSAHVVWQQIEQGMQAAAARLPVQARGVRVFFEVGQGPYAAGPQSFIGETLQRLGVHNVVPEQLGPFPRLAPEFVLRADPDILMTGVQAAGLAYPGWSGMRAVRQGRICRFDAQAADVLVRPGPRMAEAAALMAQCIADHVPPAPPQQTH</sequence>
<dbReference type="InterPro" id="IPR054828">
    <property type="entry name" value="Vit_B12_bind_prot"/>
</dbReference>
<reference evidence="3 4" key="1">
    <citation type="submission" date="2015-05" db="EMBL/GenBank/DDBJ databases">
        <title>Draft genome sequence of Lampropedia sp. CT6, isolated from the microbial mat of a hot water spring, located at Manikaran, India.</title>
        <authorList>
            <person name="Tripathi C."/>
            <person name="Rani P."/>
            <person name="Mahato N.K."/>
            <person name="Lal R."/>
        </authorList>
    </citation>
    <scope>NUCLEOTIDE SEQUENCE [LARGE SCALE GENOMIC DNA]</scope>
    <source>
        <strain evidence="3 4">CT6</strain>
    </source>
</reference>
<organism evidence="3 4">
    <name type="scientific">Lampropedia cohaerens</name>
    <dbReference type="NCBI Taxonomy" id="1610491"/>
    <lineage>
        <taxon>Bacteria</taxon>
        <taxon>Pseudomonadati</taxon>
        <taxon>Pseudomonadota</taxon>
        <taxon>Betaproteobacteria</taxon>
        <taxon>Burkholderiales</taxon>
        <taxon>Comamonadaceae</taxon>
        <taxon>Lampropedia</taxon>
    </lineage>
</organism>
<dbReference type="NCBIfam" id="NF038402">
    <property type="entry name" value="TroA_like"/>
    <property type="match status" value="1"/>
</dbReference>
<dbReference type="GO" id="GO:0071281">
    <property type="term" value="P:cellular response to iron ion"/>
    <property type="evidence" value="ECO:0007669"/>
    <property type="project" value="TreeGrafter"/>
</dbReference>
<comment type="caution">
    <text evidence="3">The sequence shown here is derived from an EMBL/GenBank/DDBJ whole genome shotgun (WGS) entry which is preliminary data.</text>
</comment>
<dbReference type="PANTHER" id="PTHR30535">
    <property type="entry name" value="VITAMIN B12-BINDING PROTEIN"/>
    <property type="match status" value="1"/>
</dbReference>
<dbReference type="EMBL" id="LBNQ01000012">
    <property type="protein sequence ID" value="KKW68936.1"/>
    <property type="molecule type" value="Genomic_DNA"/>
</dbReference>
<dbReference type="AlphaFoldDB" id="A0A0U1Q2E7"/>
<dbReference type="PANTHER" id="PTHR30535:SF34">
    <property type="entry name" value="MOLYBDATE-BINDING PROTEIN MOLA"/>
    <property type="match status" value="1"/>
</dbReference>
<protein>
    <submittedName>
        <fullName evidence="3">ABC transporter substrate-binding protein</fullName>
    </submittedName>
</protein>
<dbReference type="InterPro" id="IPR050902">
    <property type="entry name" value="ABC_Transporter_SBP"/>
</dbReference>